<reference evidence="3" key="1">
    <citation type="submission" date="2020-10" db="EMBL/GenBank/DDBJ databases">
        <authorList>
            <person name="Castelo-Branco R."/>
            <person name="Eusebio N."/>
            <person name="Adriana R."/>
            <person name="Vieira A."/>
            <person name="Brugerolle De Fraissinette N."/>
            <person name="Rezende De Castro R."/>
            <person name="Schneider M.P."/>
            <person name="Vasconcelos V."/>
            <person name="Leao P.N."/>
        </authorList>
    </citation>
    <scope>NUCLEOTIDE SEQUENCE</scope>
    <source>
        <strain evidence="3">LEGE 06105</strain>
    </source>
</reference>
<dbReference type="AlphaFoldDB" id="A0A8J7F2Q1"/>
<accession>A0A8J7F2Q1</accession>
<keyword evidence="2" id="KW-0732">Signal</keyword>
<feature type="chain" id="PRO_5035288994" description="DUF1190 domain-containing protein" evidence="2">
    <location>
        <begin position="25"/>
        <end position="301"/>
    </location>
</feature>
<evidence type="ECO:0008006" key="5">
    <source>
        <dbReference type="Google" id="ProtNLM"/>
    </source>
</evidence>
<dbReference type="Proteomes" id="UP000620559">
    <property type="component" value="Unassembled WGS sequence"/>
</dbReference>
<proteinExistence type="predicted"/>
<evidence type="ECO:0000313" key="4">
    <source>
        <dbReference type="Proteomes" id="UP000620559"/>
    </source>
</evidence>
<keyword evidence="4" id="KW-1185">Reference proteome</keyword>
<sequence>MDMKILRKFTAVFLAFSLCFTTVACGGTNQSSQDIPQARNVSQTPTNTKINDGEYPVQQASYNDADGEYTLFLLNSPKPTFKTDQLQMARLTDEQIKEGKASYLKVENGEPALYLTPDFKIEYVQNVTETKTDPQTGRQETVIVQRNNGFWAPFAGAIAGQAIGSLLFRPQYYVPPAYQPGRSVYTGFGGYGNSYDVAVDRYRQRYNEPPAAVRNRTTFRTTGNLRRTSPGTSNIRRTTPSTNTGNSRATGSGFGSSTLKQSGKSGSTRNNPSNRSFGSGTRSRSSGSRSGRSFGTGGRRR</sequence>
<feature type="region of interest" description="Disordered" evidence="1">
    <location>
        <begin position="29"/>
        <end position="51"/>
    </location>
</feature>
<evidence type="ECO:0000256" key="1">
    <source>
        <dbReference type="SAM" id="MobiDB-lite"/>
    </source>
</evidence>
<feature type="compositionally biased region" description="Polar residues" evidence="1">
    <location>
        <begin position="215"/>
        <end position="274"/>
    </location>
</feature>
<evidence type="ECO:0000256" key="2">
    <source>
        <dbReference type="SAM" id="SignalP"/>
    </source>
</evidence>
<comment type="caution">
    <text evidence="3">The sequence shown here is derived from an EMBL/GenBank/DDBJ whole genome shotgun (WGS) entry which is preliminary data.</text>
</comment>
<gene>
    <name evidence="3" type="ORF">IQ247_08740</name>
</gene>
<dbReference type="EMBL" id="JADEWL010000019">
    <property type="protein sequence ID" value="MBE9212778.1"/>
    <property type="molecule type" value="Genomic_DNA"/>
</dbReference>
<evidence type="ECO:0000313" key="3">
    <source>
        <dbReference type="EMBL" id="MBE9212778.1"/>
    </source>
</evidence>
<feature type="region of interest" description="Disordered" evidence="1">
    <location>
        <begin position="206"/>
        <end position="301"/>
    </location>
</feature>
<name>A0A8J7F2Q1_9CYAN</name>
<protein>
    <recommendedName>
        <fullName evidence="5">DUF1190 domain-containing protein</fullName>
    </recommendedName>
</protein>
<feature type="compositionally biased region" description="Low complexity" evidence="1">
    <location>
        <begin position="275"/>
        <end position="293"/>
    </location>
</feature>
<feature type="compositionally biased region" description="Polar residues" evidence="1">
    <location>
        <begin position="29"/>
        <end position="50"/>
    </location>
</feature>
<organism evidence="3 4">
    <name type="scientific">Plectonema cf. radiosum LEGE 06105</name>
    <dbReference type="NCBI Taxonomy" id="945769"/>
    <lineage>
        <taxon>Bacteria</taxon>
        <taxon>Bacillati</taxon>
        <taxon>Cyanobacteriota</taxon>
        <taxon>Cyanophyceae</taxon>
        <taxon>Oscillatoriophycideae</taxon>
        <taxon>Oscillatoriales</taxon>
        <taxon>Microcoleaceae</taxon>
        <taxon>Plectonema</taxon>
    </lineage>
</organism>
<feature type="signal peptide" evidence="2">
    <location>
        <begin position="1"/>
        <end position="24"/>
    </location>
</feature>
<dbReference type="PROSITE" id="PS51257">
    <property type="entry name" value="PROKAR_LIPOPROTEIN"/>
    <property type="match status" value="1"/>
</dbReference>